<keyword evidence="4" id="KW-1185">Reference proteome</keyword>
<evidence type="ECO:0000256" key="1">
    <source>
        <dbReference type="SAM" id="MobiDB-lite"/>
    </source>
</evidence>
<accession>A0ABW6RWJ3</accession>
<keyword evidence="2" id="KW-0732">Signal</keyword>
<evidence type="ECO:0000313" key="3">
    <source>
        <dbReference type="EMBL" id="MFF3568395.1"/>
    </source>
</evidence>
<protein>
    <recommendedName>
        <fullName evidence="5">Secreted protein</fullName>
    </recommendedName>
</protein>
<dbReference type="EMBL" id="JBIAQY010000003">
    <property type="protein sequence ID" value="MFF3568395.1"/>
    <property type="molecule type" value="Genomic_DNA"/>
</dbReference>
<gene>
    <name evidence="3" type="ORF">ACFYXQ_11545</name>
</gene>
<feature type="chain" id="PRO_5046482353" description="Secreted protein" evidence="2">
    <location>
        <begin position="25"/>
        <end position="222"/>
    </location>
</feature>
<feature type="region of interest" description="Disordered" evidence="1">
    <location>
        <begin position="178"/>
        <end position="222"/>
    </location>
</feature>
<evidence type="ECO:0000313" key="4">
    <source>
        <dbReference type="Proteomes" id="UP001601992"/>
    </source>
</evidence>
<feature type="signal peptide" evidence="2">
    <location>
        <begin position="1"/>
        <end position="24"/>
    </location>
</feature>
<proteinExistence type="predicted"/>
<sequence>MTSQILRHTAVVLAGMASIGFTVAAGTYVVNQMGADQHEAAGTPQPEAGAADPIPPLSQPSTEPDVQRTSTAAVRFIAETRELPVAIQVHRPIAAVPAPALPSIPATAAVRADADPSARLPLLGDLYIGANLTSPQPDSLSITLDTNLFTPLTDAAAPGSTRLRTDLDVRHGQITLAVSDPSLGSRSVQMSPRHADPATPDPDADIANPAQSTLPDHELAAT</sequence>
<dbReference type="RefSeq" id="WP_387403430.1">
    <property type="nucleotide sequence ID" value="NZ_JBIAQY010000003.1"/>
</dbReference>
<dbReference type="Proteomes" id="UP001601992">
    <property type="component" value="Unassembled WGS sequence"/>
</dbReference>
<comment type="caution">
    <text evidence="3">The sequence shown here is derived from an EMBL/GenBank/DDBJ whole genome shotgun (WGS) entry which is preliminary data.</text>
</comment>
<reference evidence="3 4" key="1">
    <citation type="submission" date="2024-10" db="EMBL/GenBank/DDBJ databases">
        <title>The Natural Products Discovery Center: Release of the First 8490 Sequenced Strains for Exploring Actinobacteria Biosynthetic Diversity.</title>
        <authorList>
            <person name="Kalkreuter E."/>
            <person name="Kautsar S.A."/>
            <person name="Yang D."/>
            <person name="Bader C.D."/>
            <person name="Teijaro C.N."/>
            <person name="Fluegel L."/>
            <person name="Davis C.M."/>
            <person name="Simpson J.R."/>
            <person name="Lauterbach L."/>
            <person name="Steele A.D."/>
            <person name="Gui C."/>
            <person name="Meng S."/>
            <person name="Li G."/>
            <person name="Viehrig K."/>
            <person name="Ye F."/>
            <person name="Su P."/>
            <person name="Kiefer A.F."/>
            <person name="Nichols A."/>
            <person name="Cepeda A.J."/>
            <person name="Yan W."/>
            <person name="Fan B."/>
            <person name="Jiang Y."/>
            <person name="Adhikari A."/>
            <person name="Zheng C.-J."/>
            <person name="Schuster L."/>
            <person name="Cowan T.M."/>
            <person name="Smanski M.J."/>
            <person name="Chevrette M.G."/>
            <person name="De Carvalho L.P.S."/>
            <person name="Shen B."/>
        </authorList>
    </citation>
    <scope>NUCLEOTIDE SEQUENCE [LARGE SCALE GENOMIC DNA]</scope>
    <source>
        <strain evidence="3 4">NPDC002593</strain>
    </source>
</reference>
<feature type="compositionally biased region" description="Polar residues" evidence="1">
    <location>
        <begin position="59"/>
        <end position="70"/>
    </location>
</feature>
<evidence type="ECO:0000256" key="2">
    <source>
        <dbReference type="SAM" id="SignalP"/>
    </source>
</evidence>
<feature type="region of interest" description="Disordered" evidence="1">
    <location>
        <begin position="37"/>
        <end position="70"/>
    </location>
</feature>
<evidence type="ECO:0008006" key="5">
    <source>
        <dbReference type="Google" id="ProtNLM"/>
    </source>
</evidence>
<name>A0ABW6RWJ3_9NOCA</name>
<organism evidence="3 4">
    <name type="scientific">Nocardia jiangxiensis</name>
    <dbReference type="NCBI Taxonomy" id="282685"/>
    <lineage>
        <taxon>Bacteria</taxon>
        <taxon>Bacillati</taxon>
        <taxon>Actinomycetota</taxon>
        <taxon>Actinomycetes</taxon>
        <taxon>Mycobacteriales</taxon>
        <taxon>Nocardiaceae</taxon>
        <taxon>Nocardia</taxon>
    </lineage>
</organism>